<evidence type="ECO:0000313" key="7">
    <source>
        <dbReference type="Proteomes" id="UP000219621"/>
    </source>
</evidence>
<evidence type="ECO:0000313" key="6">
    <source>
        <dbReference type="EMBL" id="SOE00196.1"/>
    </source>
</evidence>
<comment type="similarity">
    <text evidence="1 3">Belongs to the bacterial flagellin family.</text>
</comment>
<dbReference type="GO" id="GO:0005576">
    <property type="term" value="C:extracellular region"/>
    <property type="evidence" value="ECO:0007669"/>
    <property type="project" value="UniProtKB-SubCell"/>
</dbReference>
<dbReference type="InterPro" id="IPR046358">
    <property type="entry name" value="Flagellin_C"/>
</dbReference>
<dbReference type="Gene3D" id="1.20.1330.10">
    <property type="entry name" value="f41 fragment of flagellin, N-terminal domain"/>
    <property type="match status" value="2"/>
</dbReference>
<dbReference type="PANTHER" id="PTHR42792">
    <property type="entry name" value="FLAGELLIN"/>
    <property type="match status" value="1"/>
</dbReference>
<keyword evidence="3" id="KW-0964">Secreted</keyword>
<dbReference type="PANTHER" id="PTHR42792:SF1">
    <property type="entry name" value="FLAGELLAR HOOK-ASSOCIATED PROTEIN 3"/>
    <property type="match status" value="1"/>
</dbReference>
<dbReference type="SUPFAM" id="SSF64518">
    <property type="entry name" value="Phase 1 flagellin"/>
    <property type="match status" value="1"/>
</dbReference>
<dbReference type="Proteomes" id="UP000219621">
    <property type="component" value="Unassembled WGS sequence"/>
</dbReference>
<protein>
    <recommendedName>
        <fullName evidence="3">Flagellin</fullName>
    </recommendedName>
</protein>
<dbReference type="Pfam" id="PF00700">
    <property type="entry name" value="Flagellin_C"/>
    <property type="match status" value="1"/>
</dbReference>
<dbReference type="GO" id="GO:0005198">
    <property type="term" value="F:structural molecule activity"/>
    <property type="evidence" value="ECO:0007669"/>
    <property type="project" value="UniProtKB-UniRule"/>
</dbReference>
<organism evidence="6 7">
    <name type="scientific">Caenispirillum bisanense</name>
    <dbReference type="NCBI Taxonomy" id="414052"/>
    <lineage>
        <taxon>Bacteria</taxon>
        <taxon>Pseudomonadati</taxon>
        <taxon>Pseudomonadota</taxon>
        <taxon>Alphaproteobacteria</taxon>
        <taxon>Rhodospirillales</taxon>
        <taxon>Novispirillaceae</taxon>
        <taxon>Caenispirillum</taxon>
    </lineage>
</organism>
<dbReference type="AlphaFoldDB" id="A0A286GYD0"/>
<evidence type="ECO:0000259" key="5">
    <source>
        <dbReference type="Pfam" id="PF00700"/>
    </source>
</evidence>
<feature type="domain" description="Flagellin C-terminal" evidence="5">
    <location>
        <begin position="636"/>
        <end position="710"/>
    </location>
</feature>
<dbReference type="GO" id="GO:0009288">
    <property type="term" value="C:bacterial-type flagellum"/>
    <property type="evidence" value="ECO:0007669"/>
    <property type="project" value="UniProtKB-SubCell"/>
</dbReference>
<evidence type="ECO:0000259" key="4">
    <source>
        <dbReference type="Pfam" id="PF00669"/>
    </source>
</evidence>
<comment type="function">
    <text evidence="3">Flagellin is the subunit protein which polymerizes to form the filaments of bacterial flagella.</text>
</comment>
<dbReference type="OrthoDB" id="9758307at2"/>
<dbReference type="InterPro" id="IPR001029">
    <property type="entry name" value="Flagellin_N"/>
</dbReference>
<reference evidence="7" key="1">
    <citation type="submission" date="2017-09" db="EMBL/GenBank/DDBJ databases">
        <authorList>
            <person name="Varghese N."/>
            <person name="Submissions S."/>
        </authorList>
    </citation>
    <scope>NUCLEOTIDE SEQUENCE [LARGE SCALE GENOMIC DNA]</scope>
    <source>
        <strain evidence="7">USBA 140</strain>
    </source>
</reference>
<dbReference type="InterPro" id="IPR001492">
    <property type="entry name" value="Flagellin"/>
</dbReference>
<evidence type="ECO:0000256" key="1">
    <source>
        <dbReference type="ARBA" id="ARBA00005709"/>
    </source>
</evidence>
<accession>A0A286GYD0</accession>
<name>A0A286GYD0_9PROT</name>
<dbReference type="Pfam" id="PF00669">
    <property type="entry name" value="Flagellin_N"/>
    <property type="match status" value="1"/>
</dbReference>
<comment type="subcellular location">
    <subcellularLocation>
        <location evidence="3">Secreted</location>
    </subcellularLocation>
    <subcellularLocation>
        <location evidence="3">Bacterial flagellum</location>
    </subcellularLocation>
</comment>
<gene>
    <name evidence="6" type="ORF">SAMN05421508_111129</name>
</gene>
<evidence type="ECO:0000256" key="2">
    <source>
        <dbReference type="ARBA" id="ARBA00023143"/>
    </source>
</evidence>
<dbReference type="RefSeq" id="WP_097281110.1">
    <property type="nucleotide sequence ID" value="NZ_OCNJ01000011.1"/>
</dbReference>
<feature type="domain" description="Flagellin N-terminal" evidence="4">
    <location>
        <begin position="16"/>
        <end position="149"/>
    </location>
</feature>
<keyword evidence="2 3" id="KW-0975">Bacterial flagellum</keyword>
<dbReference type="EMBL" id="OCNJ01000011">
    <property type="protein sequence ID" value="SOE00196.1"/>
    <property type="molecule type" value="Genomic_DNA"/>
</dbReference>
<proteinExistence type="inferred from homology"/>
<evidence type="ECO:0000256" key="3">
    <source>
        <dbReference type="RuleBase" id="RU362073"/>
    </source>
</evidence>
<keyword evidence="7" id="KW-1185">Reference proteome</keyword>
<sequence length="710" mass="75749">MSSIMHTPSVLMRSTTLGQNLKLRESVGDLQARIAKLTEQQTSGFWASSHGELRSQSTLVQGLRQKMSTLDSYLRTIGQVQTRIEAQQGAADVLQKAADGLGIYAMSALNSDAEVQLRQVPREAFGALERIITSLNTNIEGRYLFSGADTQTRPVQDLYTILNGKSGKMGLKDAAANRLLADLGGPIDDATNPPDGRVTVSRTGTRVSVVHDGGAFGLKLKSASFSSGSIQPTAPSTGVERTSTGSRLDVDFGTVVNGDQMMLTFQLPTGETMDVTMRAVTSRSAVPPEGVVEFEVDDDMSITSANFVNALRDRVTEIARSDLAGASGVAAANDFFDFYPPRIVAGTDPANATSHEISGAKAIEWYDGPRGPRPTGSLVMGDFGGMAQGDGVTLPTPPAIGQRYFVDPATEASAGAGAWAGHPNEYAVWDGAAWSFSAPAIGERMVSGDNFGTPGQLVQWDGATWNTVVGPAVQDGDRVVVGAGARAADEGKVLEFDAGTNTWGIATDQPTTVLDTTGNRVGHFNGIDWDWTAAEDGYEMVVGSGTSAVLYKVDSGFWTPRGTPIEDPADPRDTMKAKIDDSTWVSYGARANEDALREALKNTAILAAVDFDPDMVEHYHALTSRAAPDLKGSAASVVDVRTAIGVSQNRLQVTLDRHEDVRSLTEQQTLRIEKIDEYKVAVELNQLMTQLQGTYSITAKVQQLSLVNFL</sequence>